<sequence length="198" mass="22264">MRDLQNAASVEQSQHDWNGWVSLDIAQSWRSPPLTGHEKRKPSTRYTLVNTTTIYTMDTQNFLTLLFDAIALLFIVIVTFDFITFISISTLHQKRTVVNPVKDENEQQPNVIDMAHSKSTFSPVPETTAPVNNSLQGIDIEKLQLRPARKIAKALNIAQKVDGKDAPVSWLRSQIKARLKDQPVQTAEVISSILQQAS</sequence>
<evidence type="ECO:0000313" key="3">
    <source>
        <dbReference type="Proteomes" id="UP000660380"/>
    </source>
</evidence>
<keyword evidence="1" id="KW-0812">Transmembrane</keyword>
<accession>A0ABR8GMW4</accession>
<reference evidence="2 3" key="1">
    <citation type="journal article" date="2020" name="ISME J.">
        <title>Comparative genomics reveals insights into cyanobacterial evolution and habitat adaptation.</title>
        <authorList>
            <person name="Chen M.Y."/>
            <person name="Teng W.K."/>
            <person name="Zhao L."/>
            <person name="Hu C.X."/>
            <person name="Zhou Y.K."/>
            <person name="Han B.P."/>
            <person name="Song L.R."/>
            <person name="Shu W.S."/>
        </authorList>
    </citation>
    <scope>NUCLEOTIDE SEQUENCE [LARGE SCALE GENOMIC DNA]</scope>
    <source>
        <strain evidence="2 3">FACHB-248</strain>
    </source>
</reference>
<comment type="caution">
    <text evidence="2">The sequence shown here is derived from an EMBL/GenBank/DDBJ whole genome shotgun (WGS) entry which is preliminary data.</text>
</comment>
<feature type="transmembrane region" description="Helical" evidence="1">
    <location>
        <begin position="62"/>
        <end position="86"/>
    </location>
</feature>
<evidence type="ECO:0000313" key="2">
    <source>
        <dbReference type="EMBL" id="MBD2604757.1"/>
    </source>
</evidence>
<name>A0ABR8GMW4_9CYAN</name>
<evidence type="ECO:0000256" key="1">
    <source>
        <dbReference type="SAM" id="Phobius"/>
    </source>
</evidence>
<proteinExistence type="predicted"/>
<dbReference type="RefSeq" id="WP_144238112.1">
    <property type="nucleotide sequence ID" value="NZ_JACJTA010000015.1"/>
</dbReference>
<keyword evidence="1" id="KW-1133">Transmembrane helix</keyword>
<protein>
    <submittedName>
        <fullName evidence="2">Uncharacterized protein</fullName>
    </submittedName>
</protein>
<keyword evidence="1" id="KW-0472">Membrane</keyword>
<dbReference type="Proteomes" id="UP000660380">
    <property type="component" value="Unassembled WGS sequence"/>
</dbReference>
<keyword evidence="3" id="KW-1185">Reference proteome</keyword>
<organism evidence="2 3">
    <name type="scientific">Scytonema hofmannii FACHB-248</name>
    <dbReference type="NCBI Taxonomy" id="1842502"/>
    <lineage>
        <taxon>Bacteria</taxon>
        <taxon>Bacillati</taxon>
        <taxon>Cyanobacteriota</taxon>
        <taxon>Cyanophyceae</taxon>
        <taxon>Nostocales</taxon>
        <taxon>Scytonemataceae</taxon>
        <taxon>Scytonema</taxon>
    </lineage>
</organism>
<gene>
    <name evidence="2" type="ORF">H6G81_09500</name>
</gene>
<dbReference type="EMBL" id="JACJTA010000015">
    <property type="protein sequence ID" value="MBD2604757.1"/>
    <property type="molecule type" value="Genomic_DNA"/>
</dbReference>